<gene>
    <name evidence="1" type="ORF">METZ01_LOCUS505431</name>
</gene>
<dbReference type="AlphaFoldDB" id="A0A383E6V8"/>
<proteinExistence type="predicted"/>
<dbReference type="EMBL" id="UINC01223394">
    <property type="protein sequence ID" value="SVE52577.1"/>
    <property type="molecule type" value="Genomic_DNA"/>
</dbReference>
<accession>A0A383E6V8</accession>
<evidence type="ECO:0000313" key="1">
    <source>
        <dbReference type="EMBL" id="SVE52577.1"/>
    </source>
</evidence>
<feature type="non-terminal residue" evidence="1">
    <location>
        <position position="1"/>
    </location>
</feature>
<feature type="non-terminal residue" evidence="1">
    <location>
        <position position="232"/>
    </location>
</feature>
<sequence length="232" mass="24966">SAGYIERSIIDSLGYILGTGNVSVEIFAPGAVIDDQEYFITFSNDTDGEHYITADGLSVHKVLNPPIDLSCVSETCSEFASEEECVDGCIWSEIGYNQGEYEYTPGSIDISFNFFSGTPDSLTYYGTVQSAGPLGIVITISLVNTVSCAVVSSTFITDLVGSWTANRVDLYDNPECSGAASETLEDVQFSMDLIEDGGFAIDTIAIDENLKNNYLVQSSCTNNSDCEALDNE</sequence>
<organism evidence="1">
    <name type="scientific">marine metagenome</name>
    <dbReference type="NCBI Taxonomy" id="408172"/>
    <lineage>
        <taxon>unclassified sequences</taxon>
        <taxon>metagenomes</taxon>
        <taxon>ecological metagenomes</taxon>
    </lineage>
</organism>
<reference evidence="1" key="1">
    <citation type="submission" date="2018-05" db="EMBL/GenBank/DDBJ databases">
        <authorList>
            <person name="Lanie J.A."/>
            <person name="Ng W.-L."/>
            <person name="Kazmierczak K.M."/>
            <person name="Andrzejewski T.M."/>
            <person name="Davidsen T.M."/>
            <person name="Wayne K.J."/>
            <person name="Tettelin H."/>
            <person name="Glass J.I."/>
            <person name="Rusch D."/>
            <person name="Podicherti R."/>
            <person name="Tsui H.-C.T."/>
            <person name="Winkler M.E."/>
        </authorList>
    </citation>
    <scope>NUCLEOTIDE SEQUENCE</scope>
</reference>
<name>A0A383E6V8_9ZZZZ</name>
<protein>
    <submittedName>
        <fullName evidence="1">Uncharacterized protein</fullName>
    </submittedName>
</protein>